<gene>
    <name evidence="2" type="ORF">LUZ62_084339</name>
</gene>
<sequence length="338" mass="37464">MIRGVLCLHLKTNMLERISTIPCGFSYFPVYFPKVLHRHSIIAKSPLSCSVSKSNPSSLLINYNHTHGNVSGSKNSGTISTTSGDRHEDAPFRFPNNTVGIVGGISTASTLHFLQKFVEFSSQDGGEAIPFIVCNDPILNINNFHDPRSQKMLIVEKLRERRVFLEKCGACCIVMPCHSLQVWHEEIVTDNSVPFLHTSDCIVKELKAANLKPVEMGSNVRIGLLSSDSSLSTRFYQGKLQNEGFEVIYPDKATMEHAVIPAVDAVRRKDTEGARNLLRIAIQVLLVKAVNAIVFTSHNLSRILPPDDPLLAKCIDPMESLARETVRQATSIDPNVFK</sequence>
<organism evidence="2 3">
    <name type="scientific">Rhynchospora pubera</name>
    <dbReference type="NCBI Taxonomy" id="906938"/>
    <lineage>
        <taxon>Eukaryota</taxon>
        <taxon>Viridiplantae</taxon>
        <taxon>Streptophyta</taxon>
        <taxon>Embryophyta</taxon>
        <taxon>Tracheophyta</taxon>
        <taxon>Spermatophyta</taxon>
        <taxon>Magnoliopsida</taxon>
        <taxon>Liliopsida</taxon>
        <taxon>Poales</taxon>
        <taxon>Cyperaceae</taxon>
        <taxon>Cyperoideae</taxon>
        <taxon>Rhynchosporeae</taxon>
        <taxon>Rhynchospora</taxon>
    </lineage>
</organism>
<dbReference type="PANTHER" id="PTHR21198">
    <property type="entry name" value="GLUTAMATE RACEMASE"/>
    <property type="match status" value="1"/>
</dbReference>
<name>A0AAV8C5B4_9POAL</name>
<reference evidence="2" key="1">
    <citation type="submission" date="2022-08" db="EMBL/GenBank/DDBJ databases">
        <authorList>
            <person name="Marques A."/>
        </authorList>
    </citation>
    <scope>NUCLEOTIDE SEQUENCE</scope>
    <source>
        <strain evidence="2">RhyPub2mFocal</strain>
        <tissue evidence="2">Leaves</tissue>
    </source>
</reference>
<evidence type="ECO:0000313" key="3">
    <source>
        <dbReference type="Proteomes" id="UP001140206"/>
    </source>
</evidence>
<dbReference type="InterPro" id="IPR001920">
    <property type="entry name" value="Asp/Glu_race"/>
</dbReference>
<dbReference type="InterPro" id="IPR015942">
    <property type="entry name" value="Asp/Glu/hydantoin_racemase"/>
</dbReference>
<dbReference type="Pfam" id="PF01177">
    <property type="entry name" value="Asp_Glu_race"/>
    <property type="match status" value="1"/>
</dbReference>
<dbReference type="SUPFAM" id="SSF53681">
    <property type="entry name" value="Aspartate/glutamate racemase"/>
    <property type="match status" value="2"/>
</dbReference>
<dbReference type="Gene3D" id="3.40.50.1860">
    <property type="match status" value="2"/>
</dbReference>
<comment type="caution">
    <text evidence="2">The sequence shown here is derived from an EMBL/GenBank/DDBJ whole genome shotgun (WGS) entry which is preliminary data.</text>
</comment>
<proteinExistence type="predicted"/>
<dbReference type="GO" id="GO:0047661">
    <property type="term" value="F:amino-acid racemase activity"/>
    <property type="evidence" value="ECO:0007669"/>
    <property type="project" value="InterPro"/>
</dbReference>
<keyword evidence="3" id="KW-1185">Reference proteome</keyword>
<keyword evidence="1" id="KW-0413">Isomerase</keyword>
<dbReference type="PANTHER" id="PTHR21198:SF7">
    <property type="entry name" value="ASPARTATE-GLUTAMATE RACEMASE FAMILY"/>
    <property type="match status" value="1"/>
</dbReference>
<evidence type="ECO:0000256" key="1">
    <source>
        <dbReference type="ARBA" id="ARBA00023235"/>
    </source>
</evidence>
<evidence type="ECO:0000313" key="2">
    <source>
        <dbReference type="EMBL" id="KAJ4749934.1"/>
    </source>
</evidence>
<protein>
    <submittedName>
        <fullName evidence="2">Aspartate racemase</fullName>
    </submittedName>
</protein>
<dbReference type="EMBL" id="JAMFTS010000005">
    <property type="protein sequence ID" value="KAJ4749934.1"/>
    <property type="molecule type" value="Genomic_DNA"/>
</dbReference>
<accession>A0AAV8C5B4</accession>
<dbReference type="Proteomes" id="UP001140206">
    <property type="component" value="Chromosome 5"/>
</dbReference>
<dbReference type="AlphaFoldDB" id="A0AAV8C5B4"/>